<dbReference type="Gene3D" id="1.10.167.10">
    <property type="entry name" value="Regulator of G-protein Signalling 4, domain 2"/>
    <property type="match status" value="1"/>
</dbReference>
<feature type="compositionally biased region" description="Polar residues" evidence="1">
    <location>
        <begin position="84"/>
        <end position="114"/>
    </location>
</feature>
<sequence>MPGAPDELNVPEFIRVRLLDHVNVMISPPNPTALDPAISYAHHLLTDSALLPFIQSIRSSGNFKIRNNRNGQNGQNGRSDHNNHGSCGNSLTPILETHSSSQGNFHSASGASVNQEKRRANDPNQVRQPAVAESNIQEEHSSSFYWNLEK</sequence>
<accession>A0AAD6GZ50</accession>
<keyword evidence="3" id="KW-1185">Reference proteome</keyword>
<gene>
    <name evidence="2" type="ORF">N7450_002147</name>
</gene>
<evidence type="ECO:0000256" key="1">
    <source>
        <dbReference type="SAM" id="MobiDB-lite"/>
    </source>
</evidence>
<reference evidence="2 3" key="1">
    <citation type="journal article" date="2023" name="IMA Fungus">
        <title>Comparative genomic study of the Penicillium genus elucidates a diverse pangenome and 15 lateral gene transfer events.</title>
        <authorList>
            <person name="Petersen C."/>
            <person name="Sorensen T."/>
            <person name="Nielsen M.R."/>
            <person name="Sondergaard T.E."/>
            <person name="Sorensen J.L."/>
            <person name="Fitzpatrick D.A."/>
            <person name="Frisvad J.C."/>
            <person name="Nielsen K.L."/>
        </authorList>
    </citation>
    <scope>NUCLEOTIDE SEQUENCE [LARGE SCALE GENOMIC DNA]</scope>
    <source>
        <strain evidence="2 3">IBT 29057</strain>
    </source>
</reference>
<name>A0AAD6GZ50_9EURO</name>
<proteinExistence type="predicted"/>
<dbReference type="EMBL" id="JAQJAC010000002">
    <property type="protein sequence ID" value="KAJ5595689.1"/>
    <property type="molecule type" value="Genomic_DNA"/>
</dbReference>
<feature type="region of interest" description="Disordered" evidence="1">
    <location>
        <begin position="63"/>
        <end position="150"/>
    </location>
</feature>
<dbReference type="Proteomes" id="UP001216150">
    <property type="component" value="Unassembled WGS sequence"/>
</dbReference>
<comment type="caution">
    <text evidence="2">The sequence shown here is derived from an EMBL/GenBank/DDBJ whole genome shotgun (WGS) entry which is preliminary data.</text>
</comment>
<evidence type="ECO:0000313" key="2">
    <source>
        <dbReference type="EMBL" id="KAJ5595689.1"/>
    </source>
</evidence>
<feature type="compositionally biased region" description="Low complexity" evidence="1">
    <location>
        <begin position="68"/>
        <end position="77"/>
    </location>
</feature>
<evidence type="ECO:0000313" key="3">
    <source>
        <dbReference type="Proteomes" id="UP001216150"/>
    </source>
</evidence>
<protein>
    <submittedName>
        <fullName evidence="2">Uncharacterized protein</fullName>
    </submittedName>
</protein>
<dbReference type="InterPro" id="IPR044926">
    <property type="entry name" value="RGS_subdomain_2"/>
</dbReference>
<organism evidence="2 3">
    <name type="scientific">Penicillium hetheringtonii</name>
    <dbReference type="NCBI Taxonomy" id="911720"/>
    <lineage>
        <taxon>Eukaryota</taxon>
        <taxon>Fungi</taxon>
        <taxon>Dikarya</taxon>
        <taxon>Ascomycota</taxon>
        <taxon>Pezizomycotina</taxon>
        <taxon>Eurotiomycetes</taxon>
        <taxon>Eurotiomycetidae</taxon>
        <taxon>Eurotiales</taxon>
        <taxon>Aspergillaceae</taxon>
        <taxon>Penicillium</taxon>
    </lineage>
</organism>
<dbReference type="AlphaFoldDB" id="A0AAD6GZ50"/>